<dbReference type="PANTHER" id="PTHR42915:SF1">
    <property type="entry name" value="PEPTIDOGLYCAN BETA-N-ACETYLMURAMIDASE NAMZ"/>
    <property type="match status" value="1"/>
</dbReference>
<evidence type="ECO:0000313" key="3">
    <source>
        <dbReference type="EMBL" id="SUZ48000.1"/>
    </source>
</evidence>
<organism evidence="3">
    <name type="scientific">marine metagenome</name>
    <dbReference type="NCBI Taxonomy" id="408172"/>
    <lineage>
        <taxon>unclassified sequences</taxon>
        <taxon>metagenomes</taxon>
        <taxon>ecological metagenomes</taxon>
    </lineage>
</organism>
<dbReference type="InterPro" id="IPR048503">
    <property type="entry name" value="NamZ_C"/>
</dbReference>
<evidence type="ECO:0000259" key="2">
    <source>
        <dbReference type="Pfam" id="PF20732"/>
    </source>
</evidence>
<name>A0A381N067_9ZZZZ</name>
<feature type="domain" description="Peptidoglycan beta-N-acetylmuramidase NamZ N-terminal" evidence="1">
    <location>
        <begin position="11"/>
        <end position="218"/>
    </location>
</feature>
<dbReference type="GO" id="GO:0033922">
    <property type="term" value="F:peptidoglycan beta-N-acetylmuramidase activity"/>
    <property type="evidence" value="ECO:0007669"/>
    <property type="project" value="InterPro"/>
</dbReference>
<reference evidence="3" key="1">
    <citation type="submission" date="2018-05" db="EMBL/GenBank/DDBJ databases">
        <authorList>
            <person name="Lanie J.A."/>
            <person name="Ng W.-L."/>
            <person name="Kazmierczak K.M."/>
            <person name="Andrzejewski T.M."/>
            <person name="Davidsen T.M."/>
            <person name="Wayne K.J."/>
            <person name="Tettelin H."/>
            <person name="Glass J.I."/>
            <person name="Rusch D."/>
            <person name="Podicherti R."/>
            <person name="Tsui H.-C.T."/>
            <person name="Winkler M.E."/>
        </authorList>
    </citation>
    <scope>NUCLEOTIDE SEQUENCE</scope>
</reference>
<dbReference type="Pfam" id="PF20732">
    <property type="entry name" value="NamZ_C"/>
    <property type="match status" value="1"/>
</dbReference>
<dbReference type="AlphaFoldDB" id="A0A381N067"/>
<proteinExistence type="predicted"/>
<dbReference type="InterPro" id="IPR048502">
    <property type="entry name" value="NamZ_N"/>
</dbReference>
<dbReference type="EMBL" id="UINC01000046">
    <property type="protein sequence ID" value="SUZ48000.1"/>
    <property type="molecule type" value="Genomic_DNA"/>
</dbReference>
<protein>
    <recommendedName>
        <fullName evidence="4">DUF1343 domain-containing protein</fullName>
    </recommendedName>
</protein>
<sequence length="382" mass="43752">MDFSHLKGKTISILCNQASVNRNGQHLLTLLREVEDVHVLAIFLPQYGLFASEDPKLKMMGDKSVDPIFGARVVDLFKRVMYPPEWSIRDADLILIDLQDTGVRYSTYMTTVSKVMEKASEYDTPILLLDRPNPLRGDVMDGPVVRTAYQSLEGYHLVPIRHGLTIGEYALIVNEMGWLKDLARVNLTIIPMSNWQRTMWMDDTGIPFISILPEVNNVESLLAYMGMNLFKGTNLNIGHGTKSPFFRIGAPWISGSLLWKKINKLNLPGVYFHQIRYVPESVYGEERGPYYAGQNCSGLLMEITNRNTFDPLATSTALMILTYQLYEKNFEWLAGGYVDKLFGYDLLRIFAAQGKPVNYLPPLWLHDILRFSEFRNRFLLYE</sequence>
<feature type="domain" description="Peptidoglycan beta-N-acetylmuramidase NamZ C-terminal" evidence="2">
    <location>
        <begin position="223"/>
        <end position="381"/>
    </location>
</feature>
<evidence type="ECO:0008006" key="4">
    <source>
        <dbReference type="Google" id="ProtNLM"/>
    </source>
</evidence>
<dbReference type="Pfam" id="PF07075">
    <property type="entry name" value="NamZ_N"/>
    <property type="match status" value="1"/>
</dbReference>
<accession>A0A381N067</accession>
<dbReference type="PIRSF" id="PIRSF016719">
    <property type="entry name" value="UCP016719"/>
    <property type="match status" value="1"/>
</dbReference>
<dbReference type="PANTHER" id="PTHR42915">
    <property type="entry name" value="HYPOTHETICAL 460 KDA PROTEIN IN FEUA-SIGW INTERGENIC REGION [PRECURSOR]"/>
    <property type="match status" value="1"/>
</dbReference>
<dbReference type="InterPro" id="IPR008302">
    <property type="entry name" value="NamZ"/>
</dbReference>
<dbReference type="Gene3D" id="3.40.50.12170">
    <property type="entry name" value="Uncharacterised protein PF07075, DUF1343"/>
    <property type="match status" value="1"/>
</dbReference>
<evidence type="ECO:0000259" key="1">
    <source>
        <dbReference type="Pfam" id="PF07075"/>
    </source>
</evidence>
<gene>
    <name evidence="3" type="ORF">METZ01_LOCUS854</name>
</gene>
<dbReference type="Gene3D" id="3.90.1150.140">
    <property type="match status" value="1"/>
</dbReference>